<reference evidence="2" key="1">
    <citation type="submission" date="2011-11" db="EMBL/GenBank/DDBJ databases">
        <title>Decoding the brain transcriptome of the Eastern honeybee (Apis cerana) based on pyrosequencing.</title>
        <authorList>
            <person name="Sun L."/>
            <person name="Zheng H."/>
            <person name="Wang Y."/>
            <person name="Xie X."/>
            <person name="Zhu Y."/>
            <person name="Gu W."/>
            <person name="Wang S."/>
        </authorList>
    </citation>
    <scope>NUCLEOTIDE SEQUENCE</scope>
    <source>
        <tissue evidence="2">Brain</tissue>
    </source>
</reference>
<dbReference type="InterPro" id="IPR043128">
    <property type="entry name" value="Rev_trsase/Diguanyl_cyclase"/>
</dbReference>
<organism evidence="2">
    <name type="scientific">Apis cerana</name>
    <name type="common">Indian honeybee</name>
    <dbReference type="NCBI Taxonomy" id="7461"/>
    <lineage>
        <taxon>Eukaryota</taxon>
        <taxon>Metazoa</taxon>
        <taxon>Ecdysozoa</taxon>
        <taxon>Arthropoda</taxon>
        <taxon>Hexapoda</taxon>
        <taxon>Insecta</taxon>
        <taxon>Pterygota</taxon>
        <taxon>Neoptera</taxon>
        <taxon>Endopterygota</taxon>
        <taxon>Hymenoptera</taxon>
        <taxon>Apocrita</taxon>
        <taxon>Aculeata</taxon>
        <taxon>Apoidea</taxon>
        <taxon>Anthophila</taxon>
        <taxon>Apidae</taxon>
        <taxon>Apis</taxon>
    </lineage>
</organism>
<dbReference type="Gene3D" id="3.30.70.270">
    <property type="match status" value="1"/>
</dbReference>
<name>V9IIM9_APICE</name>
<evidence type="ECO:0000313" key="2">
    <source>
        <dbReference type="EMBL" id="AEY60993.1"/>
    </source>
</evidence>
<dbReference type="PANTHER" id="PTHR35450:SF2">
    <property type="entry name" value="REVERSE TRANSCRIPTASE DOMAIN-CONTAINING PROTEIN"/>
    <property type="match status" value="1"/>
</dbReference>
<dbReference type="AlphaFoldDB" id="V9IIM9"/>
<dbReference type="PANTHER" id="PTHR35450">
    <property type="entry name" value="REVERSE TRANSCRIPTASE DOMAIN-CONTAINING PROTEIN"/>
    <property type="match status" value="1"/>
</dbReference>
<dbReference type="PROSITE" id="PS50878">
    <property type="entry name" value="RT_POL"/>
    <property type="match status" value="1"/>
</dbReference>
<sequence length="457" mass="52011">MKGVPSLVSKYVQDMYRGCKTVIHCKDKTLPVDLLRGVKQGDPLSPLLFNLTIDPIIGILDETTEGIKLGSENVSVLAFADDIVLLAKDKETAEKQNRLLHKHLKELNMKVSAEKCGTFHIQHKLKTWFLKDPQLTLGQQSIPYADPEKAIKYLGTTLNPWRGMCQASIKEIIDAAKSVTRLKLKPHQKINLIRIYLLPRYIHKLVANPPPLGTLDQIDHEIKQIIKQILHLHPSTTDGVIYSDKSHGGLGVQRVANIVKLAKLRNSIRMTRSQDIATKTAFERQEEITKKYAASVGLSWPCEIEEIEATRKKLKRADTSRWKSFASQGQGINEFFGDRVGNAWLYNPELLKPSRYLDALKLRTNTCGTRIALRRTKRDIDVNCRRCGVQVETLGHILGLCTHTKNKRIKRHDEICGLIANNISKEYAIFREPELEIDGDRRKPDMVIKDHEKVYVR</sequence>
<dbReference type="EMBL" id="JR049527">
    <property type="protein sequence ID" value="AEY60993.1"/>
    <property type="molecule type" value="mRNA"/>
</dbReference>
<gene>
    <name evidence="2" type="ORF">ACCB10748</name>
</gene>
<dbReference type="Pfam" id="PF00078">
    <property type="entry name" value="RVT_1"/>
    <property type="match status" value="1"/>
</dbReference>
<protein>
    <submittedName>
        <fullName evidence="2">Retrovirus-related Pol polyprotein from type-2 retrotransposable element R2DM</fullName>
    </submittedName>
</protein>
<dbReference type="SUPFAM" id="SSF56672">
    <property type="entry name" value="DNA/RNA polymerases"/>
    <property type="match status" value="1"/>
</dbReference>
<proteinExistence type="evidence at transcript level"/>
<dbReference type="InterPro" id="IPR000477">
    <property type="entry name" value="RT_dom"/>
</dbReference>
<accession>V9IIM9</accession>
<evidence type="ECO:0000259" key="1">
    <source>
        <dbReference type="PROSITE" id="PS50878"/>
    </source>
</evidence>
<dbReference type="InterPro" id="IPR043502">
    <property type="entry name" value="DNA/RNA_pol_sf"/>
</dbReference>
<dbReference type="GO" id="GO:0071897">
    <property type="term" value="P:DNA biosynthetic process"/>
    <property type="evidence" value="ECO:0007669"/>
    <property type="project" value="UniProtKB-ARBA"/>
</dbReference>
<feature type="domain" description="Reverse transcriptase" evidence="1">
    <location>
        <begin position="1"/>
        <end position="158"/>
    </location>
</feature>